<feature type="transmembrane region" description="Helical" evidence="1">
    <location>
        <begin position="51"/>
        <end position="72"/>
    </location>
</feature>
<dbReference type="RefSeq" id="WP_101637811.1">
    <property type="nucleotide sequence ID" value="NZ_CP136961.1"/>
</dbReference>
<comment type="caution">
    <text evidence="2">The sequence shown here is derived from an EMBL/GenBank/DDBJ whole genome shotgun (WGS) entry which is preliminary data.</text>
</comment>
<name>A0A2I1KVH6_9ACTO</name>
<protein>
    <submittedName>
        <fullName evidence="2">Uncharacterized protein</fullName>
    </submittedName>
</protein>
<evidence type="ECO:0000256" key="1">
    <source>
        <dbReference type="SAM" id="Phobius"/>
    </source>
</evidence>
<sequence>MALAAAWLVWLPNLLQLHLPDGGWSPLFVLSPLLGLVALAMALWTRAWGKAALALVLGVGASWILVTGSYLIEMLLASA</sequence>
<evidence type="ECO:0000313" key="3">
    <source>
        <dbReference type="Proteomes" id="UP000234778"/>
    </source>
</evidence>
<dbReference type="Proteomes" id="UP000234778">
    <property type="component" value="Unassembled WGS sequence"/>
</dbReference>
<dbReference type="GeneID" id="81707642"/>
<organism evidence="2 3">
    <name type="scientific">Actinomyces urogenitalis</name>
    <dbReference type="NCBI Taxonomy" id="103621"/>
    <lineage>
        <taxon>Bacteria</taxon>
        <taxon>Bacillati</taxon>
        <taxon>Actinomycetota</taxon>
        <taxon>Actinomycetes</taxon>
        <taxon>Actinomycetales</taxon>
        <taxon>Actinomycetaceae</taxon>
        <taxon>Actinomyces</taxon>
    </lineage>
</organism>
<dbReference type="EMBL" id="PKHA01000001">
    <property type="protein sequence ID" value="PKY99607.1"/>
    <property type="molecule type" value="Genomic_DNA"/>
</dbReference>
<reference evidence="2 3" key="1">
    <citation type="submission" date="2017-12" db="EMBL/GenBank/DDBJ databases">
        <title>Phylogenetic diversity of female urinary microbiome.</title>
        <authorList>
            <person name="Thomas-White K."/>
            <person name="Wolfe A.J."/>
        </authorList>
    </citation>
    <scope>NUCLEOTIDE SEQUENCE [LARGE SCALE GENOMIC DNA]</scope>
    <source>
        <strain evidence="2 3">UMB0319</strain>
    </source>
</reference>
<keyword evidence="1" id="KW-0472">Membrane</keyword>
<accession>A0A2I1KVH6</accession>
<gene>
    <name evidence="2" type="ORF">CYJ26_01595</name>
</gene>
<keyword evidence="1" id="KW-1133">Transmembrane helix</keyword>
<evidence type="ECO:0000313" key="2">
    <source>
        <dbReference type="EMBL" id="PKY99607.1"/>
    </source>
</evidence>
<proteinExistence type="predicted"/>
<dbReference type="AlphaFoldDB" id="A0A2I1KVH6"/>
<feature type="transmembrane region" description="Helical" evidence="1">
    <location>
        <begin position="26"/>
        <end position="44"/>
    </location>
</feature>
<keyword evidence="1" id="KW-0812">Transmembrane</keyword>